<evidence type="ECO:0000313" key="2">
    <source>
        <dbReference type="EMBL" id="GJJ78217.1"/>
    </source>
</evidence>
<dbReference type="OrthoDB" id="2121326at2759"/>
<evidence type="ECO:0000313" key="3">
    <source>
        <dbReference type="Proteomes" id="UP000827284"/>
    </source>
</evidence>
<feature type="domain" description="Thioredoxin" evidence="1">
    <location>
        <begin position="92"/>
        <end position="246"/>
    </location>
</feature>
<organism evidence="2 3">
    <name type="scientific">Entomortierella parvispora</name>
    <dbReference type="NCBI Taxonomy" id="205924"/>
    <lineage>
        <taxon>Eukaryota</taxon>
        <taxon>Fungi</taxon>
        <taxon>Fungi incertae sedis</taxon>
        <taxon>Mucoromycota</taxon>
        <taxon>Mortierellomycotina</taxon>
        <taxon>Mortierellomycetes</taxon>
        <taxon>Mortierellales</taxon>
        <taxon>Mortierellaceae</taxon>
        <taxon>Entomortierella</taxon>
    </lineage>
</organism>
<dbReference type="InterPro" id="IPR050553">
    <property type="entry name" value="Thioredoxin_ResA/DsbE_sf"/>
</dbReference>
<reference evidence="2" key="2">
    <citation type="journal article" date="2022" name="Microbiol. Resour. Announc.">
        <title>Whole-Genome Sequence of Entomortierella parvispora E1425, a Mucoromycotan Fungus Associated with Burkholderiaceae-Related Endosymbiotic Bacteria.</title>
        <authorList>
            <person name="Herlambang A."/>
            <person name="Guo Y."/>
            <person name="Takashima Y."/>
            <person name="Narisawa K."/>
            <person name="Ohta H."/>
            <person name="Nishizawa T."/>
        </authorList>
    </citation>
    <scope>NUCLEOTIDE SEQUENCE</scope>
    <source>
        <strain evidence="2">E1425</strain>
    </source>
</reference>
<evidence type="ECO:0000259" key="1">
    <source>
        <dbReference type="PROSITE" id="PS51352"/>
    </source>
</evidence>
<name>A0A9P3M1G6_9FUNG</name>
<dbReference type="InterPro" id="IPR013766">
    <property type="entry name" value="Thioredoxin_domain"/>
</dbReference>
<dbReference type="CDD" id="cd02966">
    <property type="entry name" value="TlpA_like_family"/>
    <property type="match status" value="1"/>
</dbReference>
<dbReference type="Gene3D" id="3.40.30.10">
    <property type="entry name" value="Glutaredoxin"/>
    <property type="match status" value="1"/>
</dbReference>
<reference evidence="2" key="1">
    <citation type="submission" date="2021-11" db="EMBL/GenBank/DDBJ databases">
        <authorList>
            <person name="Herlambang A."/>
            <person name="Guo Y."/>
            <person name="Takashima Y."/>
            <person name="Nishizawa T."/>
        </authorList>
    </citation>
    <scope>NUCLEOTIDE SEQUENCE</scope>
    <source>
        <strain evidence="2">E1425</strain>
    </source>
</reference>
<dbReference type="SUPFAM" id="SSF52833">
    <property type="entry name" value="Thioredoxin-like"/>
    <property type="match status" value="1"/>
</dbReference>
<dbReference type="AlphaFoldDB" id="A0A9P3M1G6"/>
<dbReference type="PANTHER" id="PTHR42852">
    <property type="entry name" value="THIOL:DISULFIDE INTERCHANGE PROTEIN DSBE"/>
    <property type="match status" value="1"/>
</dbReference>
<keyword evidence="3" id="KW-1185">Reference proteome</keyword>
<sequence>MSVEHSPEDTKSQVRSAFTRIIGIPFRQKYDDKWEEEAYWEAVKTFKDESQKIGCEDPSEILVECGFGSFENIRDKLKAGPKPCFRDGWVSPYTGAELDVLALVEKLHHGSGPKFEGKERVVILDFWATWCQGCIMIAPKLSDIYERYTGRVAVIGVVNDDMFNKGMDHNEEAIKESLKTHKESARYPTYIDVDNLARDSSFVKVELLGLPCAVLLVDNVVKFAGGVGFIHGRLEEMLKELRPIEE</sequence>
<comment type="caution">
    <text evidence="2">The sequence shown here is derived from an EMBL/GenBank/DDBJ whole genome shotgun (WGS) entry which is preliminary data.</text>
</comment>
<dbReference type="Pfam" id="PF00085">
    <property type="entry name" value="Thioredoxin"/>
    <property type="match status" value="1"/>
</dbReference>
<accession>A0A9P3M1G6</accession>
<dbReference type="PANTHER" id="PTHR42852:SF13">
    <property type="entry name" value="PROTEIN DIPZ"/>
    <property type="match status" value="1"/>
</dbReference>
<dbReference type="InterPro" id="IPR036249">
    <property type="entry name" value="Thioredoxin-like_sf"/>
</dbReference>
<dbReference type="EMBL" id="BQFW01000014">
    <property type="protein sequence ID" value="GJJ78217.1"/>
    <property type="molecule type" value="Genomic_DNA"/>
</dbReference>
<gene>
    <name evidence="2" type="ORF">EMPS_10576</name>
</gene>
<proteinExistence type="predicted"/>
<dbReference type="PROSITE" id="PS51352">
    <property type="entry name" value="THIOREDOXIN_2"/>
    <property type="match status" value="1"/>
</dbReference>
<dbReference type="Proteomes" id="UP000827284">
    <property type="component" value="Unassembled WGS sequence"/>
</dbReference>
<protein>
    <recommendedName>
        <fullName evidence="1">Thioredoxin domain-containing protein</fullName>
    </recommendedName>
</protein>